<name>A0A6B2NWR4_9RHOB</name>
<reference evidence="1" key="1">
    <citation type="submission" date="2020-02" db="EMBL/GenBank/DDBJ databases">
        <title>Delineation of the pyrene-degrading pathway in Roseobacter clade bacteria by genomic analysis.</title>
        <authorList>
            <person name="Zhou H."/>
            <person name="Wang H."/>
        </authorList>
    </citation>
    <scope>NUCLEOTIDE SEQUENCE</scope>
    <source>
        <strain evidence="1">PrR005</strain>
    </source>
</reference>
<accession>A0A6B2NWR4</accession>
<dbReference type="InterPro" id="IPR014347">
    <property type="entry name" value="Tautomerase/MIF_sf"/>
</dbReference>
<dbReference type="SUPFAM" id="SSF55331">
    <property type="entry name" value="Tautomerase/MIF"/>
    <property type="match status" value="1"/>
</dbReference>
<proteinExistence type="predicted"/>
<comment type="caution">
    <text evidence="1">The sequence shown here is derived from an EMBL/GenBank/DDBJ whole genome shotgun (WGS) entry which is preliminary data.</text>
</comment>
<dbReference type="Gene3D" id="3.30.429.10">
    <property type="entry name" value="Macrophage Migration Inhibitory Factor"/>
    <property type="match status" value="1"/>
</dbReference>
<keyword evidence="1" id="KW-0413">Isomerase</keyword>
<dbReference type="PANTHER" id="PTHR37950:SF1">
    <property type="entry name" value="4-HYDROXYPHENYLACETATE CATABOLISM PROTEIN"/>
    <property type="match status" value="1"/>
</dbReference>
<dbReference type="GO" id="GO:0008704">
    <property type="term" value="F:5-carboxymethyl-2-hydroxymuconate delta-isomerase activity"/>
    <property type="evidence" value="ECO:0007669"/>
    <property type="project" value="InterPro"/>
</dbReference>
<dbReference type="PANTHER" id="PTHR37950">
    <property type="entry name" value="4-HYDROXYPHENYLACETATE CATABOLISM PROTEIN"/>
    <property type="match status" value="1"/>
</dbReference>
<evidence type="ECO:0000313" key="1">
    <source>
        <dbReference type="EMBL" id="NDW47087.1"/>
    </source>
</evidence>
<organism evidence="1">
    <name type="scientific">Ruegeria sp. PrR005</name>
    <dbReference type="NCBI Taxonomy" id="2706882"/>
    <lineage>
        <taxon>Bacteria</taxon>
        <taxon>Pseudomonadati</taxon>
        <taxon>Pseudomonadota</taxon>
        <taxon>Alphaproteobacteria</taxon>
        <taxon>Rhodobacterales</taxon>
        <taxon>Roseobacteraceae</taxon>
        <taxon>Ruegeria</taxon>
    </lineage>
</organism>
<dbReference type="AlphaFoldDB" id="A0A6B2NWR4"/>
<dbReference type="InterPro" id="IPR004220">
    <property type="entry name" value="5-COMe_2-OHmuconate_Isoase"/>
</dbReference>
<protein>
    <submittedName>
        <fullName evidence="1">5-carboxymethyl-2-hydroxymuconate Delta-isomerase</fullName>
    </submittedName>
</protein>
<sequence>MPHFIVEYSGNLEDALDIGALCELIRATATGIDTFPMPGIRVRAFRADHWAIADGDPKHGFIDISIRLRAGRAPEVKQAAAAEVFEAVRVFLSPVMAQRSLALSLEMRDIDPDLSPKTGSIRDHL</sequence>
<dbReference type="RefSeq" id="WP_164132100.1">
    <property type="nucleotide sequence ID" value="NZ_JAAGOX010000053.1"/>
</dbReference>
<dbReference type="Pfam" id="PF02962">
    <property type="entry name" value="CHMI"/>
    <property type="match status" value="1"/>
</dbReference>
<gene>
    <name evidence="1" type="ORF">G0P99_19245</name>
</gene>
<dbReference type="EMBL" id="JAAGOX010000053">
    <property type="protein sequence ID" value="NDW47087.1"/>
    <property type="molecule type" value="Genomic_DNA"/>
</dbReference>
<dbReference type="CDD" id="cd00580">
    <property type="entry name" value="CHMI"/>
    <property type="match status" value="1"/>
</dbReference>